<accession>A0A655CTS7</accession>
<reference evidence="1 2" key="1">
    <citation type="submission" date="2015-03" db="EMBL/GenBank/DDBJ databases">
        <authorList>
            <consortium name="Pathogen Informatics"/>
        </authorList>
    </citation>
    <scope>NUCLEOTIDE SEQUENCE [LARGE SCALE GENOMIC DNA]</scope>
    <source>
        <strain evidence="1 2">D4891</strain>
    </source>
</reference>
<organism evidence="1 2">
    <name type="scientific">Salmonella enterica subsp. enterica serovar Bovismorbificans</name>
    <dbReference type="NCBI Taxonomy" id="58097"/>
    <lineage>
        <taxon>Bacteria</taxon>
        <taxon>Pseudomonadati</taxon>
        <taxon>Pseudomonadota</taxon>
        <taxon>Gammaproteobacteria</taxon>
        <taxon>Enterobacterales</taxon>
        <taxon>Enterobacteriaceae</taxon>
        <taxon>Salmonella</taxon>
    </lineage>
</organism>
<evidence type="ECO:0000313" key="2">
    <source>
        <dbReference type="Proteomes" id="UP000042394"/>
    </source>
</evidence>
<dbReference type="EMBL" id="CQPD01000021">
    <property type="protein sequence ID" value="CNU27963.1"/>
    <property type="molecule type" value="Genomic_DNA"/>
</dbReference>
<proteinExistence type="predicted"/>
<dbReference type="Proteomes" id="UP000042394">
    <property type="component" value="Unassembled WGS sequence"/>
</dbReference>
<protein>
    <submittedName>
        <fullName evidence="1">Uncharacterized protein</fullName>
    </submittedName>
</protein>
<name>A0A655CTS7_SALET</name>
<dbReference type="AlphaFoldDB" id="A0A655CTS7"/>
<sequence length="60" mass="6559">MLAFAHAHDLHAPAARFGITAVHAEQIAGKQRGFVAAGAGANLKERVSFIVRIFRQQQYL</sequence>
<gene>
    <name evidence="1" type="ORF">ERS008207_02302</name>
</gene>
<evidence type="ECO:0000313" key="1">
    <source>
        <dbReference type="EMBL" id="CNU27963.1"/>
    </source>
</evidence>